<feature type="compositionally biased region" description="Basic and acidic residues" evidence="1">
    <location>
        <begin position="345"/>
        <end position="361"/>
    </location>
</feature>
<comment type="caution">
    <text evidence="2">The sequence shown here is derived from an EMBL/GenBank/DDBJ whole genome shotgun (WGS) entry which is preliminary data.</text>
</comment>
<dbReference type="Proteomes" id="UP000807469">
    <property type="component" value="Unassembled WGS sequence"/>
</dbReference>
<feature type="region of interest" description="Disordered" evidence="1">
    <location>
        <begin position="345"/>
        <end position="382"/>
    </location>
</feature>
<accession>A0A9P6CL21</accession>
<protein>
    <submittedName>
        <fullName evidence="2">Uncharacterized protein</fullName>
    </submittedName>
</protein>
<proteinExistence type="predicted"/>
<gene>
    <name evidence="2" type="ORF">BDN70DRAFT_939954</name>
</gene>
<sequence>MRRRKDIQGLSQHSEDEAGSIAAMTNMAYAPPEIVEHLKINAELVNMPEIGIAGNVAFHSNQLNISPVHGAEHGDVTMASAMGQFGVKHRDEHDAFPFFTHVTTVSNAGPNYDMGRFFLPYPGVFVSQNKFTSILFSGLRQHGGTPIIAPKEAPSDQLKRLARISLVSYTTNGSSSTNQSFALGAIPTSNKKASVLRIPPEFSSESDSPIKLECGHATYAQDGHVLANPGAHMKFIGRGIMNLAIGIIRQIEPALDPQVYSDQFLASISYVDPSTGVRHHLSPWKNGPGWRSEEGDNPPSQITSTRLVSQQSTALPLARSRWEAFSKVYSAHIPWITADKSKVTFPNEKDASNGDPPDRATTRAQKRSAHSAGINAEKPIGKRRQVYVLIPTRKRPL</sequence>
<dbReference type="EMBL" id="MU156189">
    <property type="protein sequence ID" value="KAF9470182.1"/>
    <property type="molecule type" value="Genomic_DNA"/>
</dbReference>
<name>A0A9P6CL21_9AGAR</name>
<evidence type="ECO:0000313" key="2">
    <source>
        <dbReference type="EMBL" id="KAF9470182.1"/>
    </source>
</evidence>
<dbReference type="OrthoDB" id="3061143at2759"/>
<reference evidence="2" key="1">
    <citation type="submission" date="2020-11" db="EMBL/GenBank/DDBJ databases">
        <authorList>
            <consortium name="DOE Joint Genome Institute"/>
            <person name="Ahrendt S."/>
            <person name="Riley R."/>
            <person name="Andreopoulos W."/>
            <person name="Labutti K."/>
            <person name="Pangilinan J."/>
            <person name="Ruiz-Duenas F.J."/>
            <person name="Barrasa J.M."/>
            <person name="Sanchez-Garcia M."/>
            <person name="Camarero S."/>
            <person name="Miyauchi S."/>
            <person name="Serrano A."/>
            <person name="Linde D."/>
            <person name="Babiker R."/>
            <person name="Drula E."/>
            <person name="Ayuso-Fernandez I."/>
            <person name="Pacheco R."/>
            <person name="Padilla G."/>
            <person name="Ferreira P."/>
            <person name="Barriuso J."/>
            <person name="Kellner H."/>
            <person name="Castanera R."/>
            <person name="Alfaro M."/>
            <person name="Ramirez L."/>
            <person name="Pisabarro A.G."/>
            <person name="Kuo A."/>
            <person name="Tritt A."/>
            <person name="Lipzen A."/>
            <person name="He G."/>
            <person name="Yan M."/>
            <person name="Ng V."/>
            <person name="Cullen D."/>
            <person name="Martin F."/>
            <person name="Rosso M.-N."/>
            <person name="Henrissat B."/>
            <person name="Hibbett D."/>
            <person name="Martinez A.T."/>
            <person name="Grigoriev I.V."/>
        </authorList>
    </citation>
    <scope>NUCLEOTIDE SEQUENCE</scope>
    <source>
        <strain evidence="2">CIRM-BRFM 674</strain>
    </source>
</reference>
<dbReference type="AlphaFoldDB" id="A0A9P6CL21"/>
<evidence type="ECO:0000256" key="1">
    <source>
        <dbReference type="SAM" id="MobiDB-lite"/>
    </source>
</evidence>
<feature type="region of interest" description="Disordered" evidence="1">
    <location>
        <begin position="280"/>
        <end position="305"/>
    </location>
</feature>
<keyword evidence="3" id="KW-1185">Reference proteome</keyword>
<organism evidence="2 3">
    <name type="scientific">Pholiota conissans</name>
    <dbReference type="NCBI Taxonomy" id="109636"/>
    <lineage>
        <taxon>Eukaryota</taxon>
        <taxon>Fungi</taxon>
        <taxon>Dikarya</taxon>
        <taxon>Basidiomycota</taxon>
        <taxon>Agaricomycotina</taxon>
        <taxon>Agaricomycetes</taxon>
        <taxon>Agaricomycetidae</taxon>
        <taxon>Agaricales</taxon>
        <taxon>Agaricineae</taxon>
        <taxon>Strophariaceae</taxon>
        <taxon>Pholiota</taxon>
    </lineage>
</organism>
<evidence type="ECO:0000313" key="3">
    <source>
        <dbReference type="Proteomes" id="UP000807469"/>
    </source>
</evidence>